<dbReference type="PANTHER" id="PTHR30168">
    <property type="entry name" value="PUTATIVE MEMBRANE PROTEIN YPFJ"/>
    <property type="match status" value="1"/>
</dbReference>
<dbReference type="EMBL" id="CP029206">
    <property type="protein sequence ID" value="AWI51510.1"/>
    <property type="molecule type" value="Genomic_DNA"/>
</dbReference>
<feature type="transmembrane region" description="Helical" evidence="6">
    <location>
        <begin position="33"/>
        <end position="55"/>
    </location>
</feature>
<evidence type="ECO:0000313" key="8">
    <source>
        <dbReference type="Proteomes" id="UP000244920"/>
    </source>
</evidence>
<evidence type="ECO:0008006" key="9">
    <source>
        <dbReference type="Google" id="ProtNLM"/>
    </source>
</evidence>
<keyword evidence="4 6" id="KW-0472">Membrane</keyword>
<dbReference type="KEGG" id="apor:DDU33_08465"/>
<evidence type="ECO:0000256" key="3">
    <source>
        <dbReference type="ARBA" id="ARBA00022989"/>
    </source>
</evidence>
<reference evidence="8" key="1">
    <citation type="submission" date="2018-05" db="EMBL/GenBank/DDBJ databases">
        <title>Complete genome sequence of Actinobacillus porcitonsillarum reference strain 9953L55 (CCUG 46996).</title>
        <authorList>
            <person name="Dona V."/>
            <person name="Perreten V."/>
        </authorList>
    </citation>
    <scope>NUCLEOTIDE SEQUENCE [LARGE SCALE GENOMIC DNA]</scope>
    <source>
        <strain evidence="8">9953L55</strain>
    </source>
</reference>
<dbReference type="Pfam" id="PF04228">
    <property type="entry name" value="Zn_peptidase"/>
    <property type="match status" value="1"/>
</dbReference>
<comment type="subcellular location">
    <subcellularLocation>
        <location evidence="1">Membrane</location>
        <topology evidence="1">Single-pass membrane protein</topology>
    </subcellularLocation>
</comment>
<proteinExistence type="predicted"/>
<keyword evidence="2 6" id="KW-0812">Transmembrane</keyword>
<sequence length="285" mass="31553">MRLDNERESSNVEDRRGQSNYGRRVTGGKKGGILGFIIVLVGAYYGVDLTGIMGYSDNSTTTYQQSAQSSSAEEEQLNTLSRKVLYTTERIWGDYFKQNGLTYREPKLVLYRGVTQTACGTGQSAMGPFYCPMDEKVYLDLSFYDDMKNQLKASGDFAFAYVIAHEIGHHVQNLLGITRQTQQAQQQARSQAAANKISVNVELQADCFAGVWGHQIQKEGKLDSGDVEEAFIASQAVGDDRLQKQSQGYVVPDSFTHGSSAERLAWFRKGLASGNPSICNTFSNR</sequence>
<feature type="region of interest" description="Disordered" evidence="5">
    <location>
        <begin position="1"/>
        <end position="24"/>
    </location>
</feature>
<evidence type="ECO:0000256" key="4">
    <source>
        <dbReference type="ARBA" id="ARBA00023136"/>
    </source>
</evidence>
<name>A0A2U8FKF5_9PAST</name>
<accession>A0A2U8FKF5</accession>
<keyword evidence="8" id="KW-1185">Reference proteome</keyword>
<feature type="compositionally biased region" description="Basic and acidic residues" evidence="5">
    <location>
        <begin position="1"/>
        <end position="17"/>
    </location>
</feature>
<dbReference type="GO" id="GO:0016020">
    <property type="term" value="C:membrane"/>
    <property type="evidence" value="ECO:0007669"/>
    <property type="project" value="UniProtKB-SubCell"/>
</dbReference>
<protein>
    <recommendedName>
        <fullName evidence="9">Neutral zinc metallopeptidase</fullName>
    </recommendedName>
</protein>
<evidence type="ECO:0000256" key="6">
    <source>
        <dbReference type="SAM" id="Phobius"/>
    </source>
</evidence>
<evidence type="ECO:0000256" key="1">
    <source>
        <dbReference type="ARBA" id="ARBA00004167"/>
    </source>
</evidence>
<evidence type="ECO:0000313" key="7">
    <source>
        <dbReference type="EMBL" id="AWI51510.1"/>
    </source>
</evidence>
<organism evidence="7 8">
    <name type="scientific">Actinobacillus porcitonsillarum</name>
    <dbReference type="NCBI Taxonomy" id="189834"/>
    <lineage>
        <taxon>Bacteria</taxon>
        <taxon>Pseudomonadati</taxon>
        <taxon>Pseudomonadota</taxon>
        <taxon>Gammaproteobacteria</taxon>
        <taxon>Pasteurellales</taxon>
        <taxon>Pasteurellaceae</taxon>
        <taxon>Actinobacillus</taxon>
    </lineage>
</organism>
<evidence type="ECO:0000256" key="2">
    <source>
        <dbReference type="ARBA" id="ARBA00022692"/>
    </source>
</evidence>
<dbReference type="Proteomes" id="UP000244920">
    <property type="component" value="Chromosome"/>
</dbReference>
<evidence type="ECO:0000256" key="5">
    <source>
        <dbReference type="SAM" id="MobiDB-lite"/>
    </source>
</evidence>
<dbReference type="InterPro" id="IPR007343">
    <property type="entry name" value="Uncharacterised_pept_Zn_put"/>
</dbReference>
<dbReference type="PANTHER" id="PTHR30168:SF0">
    <property type="entry name" value="INNER MEMBRANE PROTEIN"/>
    <property type="match status" value="1"/>
</dbReference>
<dbReference type="RefSeq" id="WP_108924709.1">
    <property type="nucleotide sequence ID" value="NZ_CP029206.1"/>
</dbReference>
<gene>
    <name evidence="7" type="ORF">DDU33_08465</name>
</gene>
<keyword evidence="3 6" id="KW-1133">Transmembrane helix</keyword>
<dbReference type="AlphaFoldDB" id="A0A2U8FKF5"/>